<dbReference type="RefSeq" id="WP_013506097.1">
    <property type="nucleotide sequence ID" value="NC_014836.1"/>
</dbReference>
<dbReference type="InParanoid" id="E6W6X3"/>
<proteinExistence type="predicted"/>
<dbReference type="PROSITE" id="PS51257">
    <property type="entry name" value="PROKAR_LIPOPROTEIN"/>
    <property type="match status" value="1"/>
</dbReference>
<dbReference type="InterPro" id="IPR024402">
    <property type="entry name" value="DUF2726"/>
</dbReference>
<evidence type="ECO:0000259" key="1">
    <source>
        <dbReference type="Pfam" id="PF10881"/>
    </source>
</evidence>
<evidence type="ECO:0000313" key="3">
    <source>
        <dbReference type="Proteomes" id="UP000002572"/>
    </source>
</evidence>
<dbReference type="AlphaFoldDB" id="E6W6X3"/>
<dbReference type="KEGG" id="din:Selin_1482"/>
<sequence>MRALLIATTLAGIFFISGCGEAPYQNNYKRTSGYSTQQTPTYPKQTSNTPQQQLAIARNGNYFRKNILNNEERKLYWALVHKLKGKKLTIIPQVSLGEVIGSKIDSEFYAINSKRCDFCIVDQDTFLPLFAIEYYGDGRNYGLNSGSNNIRDAIKQTALEIAGVTYIIVRPQDLSDIDSFIDREILGRI</sequence>
<accession>E6W6X3</accession>
<dbReference type="EMBL" id="CP002432">
    <property type="protein sequence ID" value="ADU66216.1"/>
    <property type="molecule type" value="Genomic_DNA"/>
</dbReference>
<keyword evidence="3" id="KW-1185">Reference proteome</keyword>
<dbReference type="HOGENOM" id="CLU_1432437_0_0_0"/>
<gene>
    <name evidence="2" type="ordered locus">Selin_1482</name>
</gene>
<evidence type="ECO:0000313" key="2">
    <source>
        <dbReference type="EMBL" id="ADU66216.1"/>
    </source>
</evidence>
<feature type="domain" description="DUF2726" evidence="1">
    <location>
        <begin position="65"/>
        <end position="181"/>
    </location>
</feature>
<dbReference type="eggNOG" id="ENOG5033NHP">
    <property type="taxonomic scope" value="Bacteria"/>
</dbReference>
<dbReference type="Pfam" id="PF10881">
    <property type="entry name" value="DUF2726"/>
    <property type="match status" value="1"/>
</dbReference>
<name>E6W6X3_DESIS</name>
<dbReference type="OrthoDB" id="5679025at2"/>
<dbReference type="Proteomes" id="UP000002572">
    <property type="component" value="Chromosome"/>
</dbReference>
<organism evidence="2 3">
    <name type="scientific">Desulfurispirillum indicum (strain ATCC BAA-1389 / DSM 22839 / S5)</name>
    <dbReference type="NCBI Taxonomy" id="653733"/>
    <lineage>
        <taxon>Bacteria</taxon>
        <taxon>Pseudomonadati</taxon>
        <taxon>Chrysiogenota</taxon>
        <taxon>Chrysiogenia</taxon>
        <taxon>Chrysiogenales</taxon>
        <taxon>Chrysiogenaceae</taxon>
        <taxon>Desulfurispirillum</taxon>
    </lineage>
</organism>
<reference evidence="2 3" key="1">
    <citation type="submission" date="2010-12" db="EMBL/GenBank/DDBJ databases">
        <title>Complete sequence of Desulfurispirillum indicum S5.</title>
        <authorList>
            <consortium name="US DOE Joint Genome Institute"/>
            <person name="Lucas S."/>
            <person name="Copeland A."/>
            <person name="Lapidus A."/>
            <person name="Cheng J.-F."/>
            <person name="Goodwin L."/>
            <person name="Pitluck S."/>
            <person name="Chertkov O."/>
            <person name="Held B."/>
            <person name="Detter J.C."/>
            <person name="Han C."/>
            <person name="Tapia R."/>
            <person name="Land M."/>
            <person name="Hauser L."/>
            <person name="Kyrpides N."/>
            <person name="Ivanova N."/>
            <person name="Mikhailova N."/>
            <person name="Haggblom M."/>
            <person name="Rauschenbach I."/>
            <person name="Bini E."/>
            <person name="Woyke T."/>
        </authorList>
    </citation>
    <scope>NUCLEOTIDE SEQUENCE [LARGE SCALE GENOMIC DNA]</scope>
    <source>
        <strain evidence="3">ATCC BAA-1389 / DSM 22839 / S5</strain>
    </source>
</reference>
<protein>
    <recommendedName>
        <fullName evidence="1">DUF2726 domain-containing protein</fullName>
    </recommendedName>
</protein>